<dbReference type="Gene3D" id="3.90.1150.10">
    <property type="entry name" value="Aspartate Aminotransferase, domain 1"/>
    <property type="match status" value="1"/>
</dbReference>
<reference evidence="8 9" key="1">
    <citation type="submission" date="2024-09" db="EMBL/GenBank/DDBJ databases">
        <authorList>
            <person name="D'Angelo T."/>
        </authorList>
    </citation>
    <scope>NUCLEOTIDE SEQUENCE [LARGE SCALE GENOMIC DNA]</scope>
    <source>
        <strain evidence="8">SAG AM-320-E07</strain>
    </source>
</reference>
<keyword evidence="3 6" id="KW-0032">Aminotransferase</keyword>
<comment type="cofactor">
    <cofactor evidence="1 6">
        <name>pyridoxal 5'-phosphate</name>
        <dbReference type="ChEBI" id="CHEBI:597326"/>
    </cofactor>
</comment>
<feature type="domain" description="Aminotransferase class I/classII large" evidence="7">
    <location>
        <begin position="32"/>
        <end position="391"/>
    </location>
</feature>
<organism evidence="8 9">
    <name type="scientific">Eiseniibacteriota bacterium</name>
    <dbReference type="NCBI Taxonomy" id="2212470"/>
    <lineage>
        <taxon>Bacteria</taxon>
        <taxon>Candidatus Eiseniibacteriota</taxon>
    </lineage>
</organism>
<dbReference type="PANTHER" id="PTHR46383">
    <property type="entry name" value="ASPARTATE AMINOTRANSFERASE"/>
    <property type="match status" value="1"/>
</dbReference>
<dbReference type="InterPro" id="IPR015424">
    <property type="entry name" value="PyrdxlP-dep_Trfase"/>
</dbReference>
<dbReference type="InterPro" id="IPR050596">
    <property type="entry name" value="AspAT/PAT-like"/>
</dbReference>
<dbReference type="CDD" id="cd00609">
    <property type="entry name" value="AAT_like"/>
    <property type="match status" value="1"/>
</dbReference>
<sequence>MEVGGRVLGTTKPPLSPLMERVARRHAEGRDVFVLAQAMVDYPPPFAFMHALREALAADTATLHTYTPDAGTVELRTALSDHADRSFGFWTDPISQILVTPGANHAAYTALSVLLDPGDDVLLISPWYFNHEMTVRLLGGNVLTVIARPEDCFVPRVDELLAAWTPRLKALILVNPNNPTGARYPNEWIESFAAALTEDSRWQNVWILSDQTYQEIYFDNEPPLSPAALPELKDRTLTAGSFSKSLALAGWRLGFLTGPKAFISETLKVQDSSVICATHASQWALCKALEETAAIADYLQDKRGLLRRRRDALYAPLSTDKNLDVCLPGGACFFFVGLPEGIDGEVFAHHLLESYDVATVPGIHFGPEWKRFLRVSYGTESPERLEQAALRLCECLASWRDT</sequence>
<comment type="caution">
    <text evidence="8">The sequence shown here is derived from an EMBL/GenBank/DDBJ whole genome shotgun (WGS) entry which is preliminary data.</text>
</comment>
<evidence type="ECO:0000256" key="1">
    <source>
        <dbReference type="ARBA" id="ARBA00001933"/>
    </source>
</evidence>
<evidence type="ECO:0000256" key="2">
    <source>
        <dbReference type="ARBA" id="ARBA00007441"/>
    </source>
</evidence>
<evidence type="ECO:0000313" key="8">
    <source>
        <dbReference type="EMBL" id="MFC1573275.1"/>
    </source>
</evidence>
<dbReference type="Proteomes" id="UP001593833">
    <property type="component" value="Unassembled WGS sequence"/>
</dbReference>
<dbReference type="InterPro" id="IPR004839">
    <property type="entry name" value="Aminotransferase_I/II_large"/>
</dbReference>
<dbReference type="Pfam" id="PF00155">
    <property type="entry name" value="Aminotran_1_2"/>
    <property type="match status" value="1"/>
</dbReference>
<accession>A0ABV6YLR4</accession>
<evidence type="ECO:0000313" key="9">
    <source>
        <dbReference type="Proteomes" id="UP001593833"/>
    </source>
</evidence>
<proteinExistence type="inferred from homology"/>
<evidence type="ECO:0000256" key="4">
    <source>
        <dbReference type="ARBA" id="ARBA00022679"/>
    </source>
</evidence>
<dbReference type="InterPro" id="IPR015421">
    <property type="entry name" value="PyrdxlP-dep_Trfase_major"/>
</dbReference>
<keyword evidence="4 6" id="KW-0808">Transferase</keyword>
<protein>
    <recommendedName>
        <fullName evidence="6">Aminotransferase</fullName>
        <ecNumber evidence="6">2.6.1.-</ecNumber>
    </recommendedName>
</protein>
<dbReference type="GO" id="GO:0008483">
    <property type="term" value="F:transaminase activity"/>
    <property type="evidence" value="ECO:0007669"/>
    <property type="project" value="UniProtKB-KW"/>
</dbReference>
<dbReference type="EMBL" id="JBHPKH010000110">
    <property type="protein sequence ID" value="MFC1573275.1"/>
    <property type="molecule type" value="Genomic_DNA"/>
</dbReference>
<gene>
    <name evidence="8" type="ORF">ACFL6M_06720</name>
</gene>
<comment type="similarity">
    <text evidence="2 6">Belongs to the class-I pyridoxal-phosphate-dependent aminotransferase family.</text>
</comment>
<evidence type="ECO:0000259" key="7">
    <source>
        <dbReference type="Pfam" id="PF00155"/>
    </source>
</evidence>
<dbReference type="PROSITE" id="PS00105">
    <property type="entry name" value="AA_TRANSFER_CLASS_1"/>
    <property type="match status" value="1"/>
</dbReference>
<keyword evidence="5" id="KW-0663">Pyridoxal phosphate</keyword>
<evidence type="ECO:0000256" key="6">
    <source>
        <dbReference type="RuleBase" id="RU000481"/>
    </source>
</evidence>
<evidence type="ECO:0000256" key="5">
    <source>
        <dbReference type="ARBA" id="ARBA00022898"/>
    </source>
</evidence>
<evidence type="ECO:0000256" key="3">
    <source>
        <dbReference type="ARBA" id="ARBA00022576"/>
    </source>
</evidence>
<dbReference type="Gene3D" id="3.40.640.10">
    <property type="entry name" value="Type I PLP-dependent aspartate aminotransferase-like (Major domain)"/>
    <property type="match status" value="1"/>
</dbReference>
<dbReference type="EC" id="2.6.1.-" evidence="6"/>
<dbReference type="InterPro" id="IPR004838">
    <property type="entry name" value="NHTrfase_class1_PyrdxlP-BS"/>
</dbReference>
<dbReference type="PANTHER" id="PTHR46383:SF1">
    <property type="entry name" value="ASPARTATE AMINOTRANSFERASE"/>
    <property type="match status" value="1"/>
</dbReference>
<dbReference type="SUPFAM" id="SSF53383">
    <property type="entry name" value="PLP-dependent transferases"/>
    <property type="match status" value="1"/>
</dbReference>
<name>A0ABV6YLR4_UNCEI</name>
<dbReference type="InterPro" id="IPR015422">
    <property type="entry name" value="PyrdxlP-dep_Trfase_small"/>
</dbReference>
<keyword evidence="9" id="KW-1185">Reference proteome</keyword>